<dbReference type="EMBL" id="JAPFFF010000014">
    <property type="protein sequence ID" value="KAK8870371.1"/>
    <property type="molecule type" value="Genomic_DNA"/>
</dbReference>
<keyword evidence="3" id="KW-1185">Reference proteome</keyword>
<sequence>MSAHKSAWRCIRVINDIGTTISCHPLDNAGRLAIPFQKQKPRNLHFLIEKLKPNKEEFNDNDHGMEELNSIFQTNFLDNYQADNVQDPSKKFPPIPFPNVGHLLPLLDYPSQPPKRLPPPPLHFYSVQKPISPPEPLTQS</sequence>
<gene>
    <name evidence="2" type="ORF">M9Y10_008253</name>
</gene>
<comment type="caution">
    <text evidence="2">The sequence shown here is derived from an EMBL/GenBank/DDBJ whole genome shotgun (WGS) entry which is preliminary data.</text>
</comment>
<feature type="compositionally biased region" description="Pro residues" evidence="1">
    <location>
        <begin position="111"/>
        <end position="122"/>
    </location>
</feature>
<protein>
    <submittedName>
        <fullName evidence="2">Uncharacterized protein</fullName>
    </submittedName>
</protein>
<feature type="region of interest" description="Disordered" evidence="1">
    <location>
        <begin position="108"/>
        <end position="140"/>
    </location>
</feature>
<reference evidence="2 3" key="1">
    <citation type="submission" date="2024-04" db="EMBL/GenBank/DDBJ databases">
        <title>Tritrichomonas musculus Genome.</title>
        <authorList>
            <person name="Alves-Ferreira E."/>
            <person name="Grigg M."/>
            <person name="Lorenzi H."/>
            <person name="Galac M."/>
        </authorList>
    </citation>
    <scope>NUCLEOTIDE SEQUENCE [LARGE SCALE GENOMIC DNA]</scope>
    <source>
        <strain evidence="2 3">EAF2021</strain>
    </source>
</reference>
<name>A0ABR2IYJ6_9EUKA</name>
<evidence type="ECO:0000313" key="2">
    <source>
        <dbReference type="EMBL" id="KAK8870371.1"/>
    </source>
</evidence>
<feature type="compositionally biased region" description="Pro residues" evidence="1">
    <location>
        <begin position="131"/>
        <end position="140"/>
    </location>
</feature>
<evidence type="ECO:0000256" key="1">
    <source>
        <dbReference type="SAM" id="MobiDB-lite"/>
    </source>
</evidence>
<dbReference type="Proteomes" id="UP001470230">
    <property type="component" value="Unassembled WGS sequence"/>
</dbReference>
<evidence type="ECO:0000313" key="3">
    <source>
        <dbReference type="Proteomes" id="UP001470230"/>
    </source>
</evidence>
<proteinExistence type="predicted"/>
<accession>A0ABR2IYJ6</accession>
<organism evidence="2 3">
    <name type="scientific">Tritrichomonas musculus</name>
    <dbReference type="NCBI Taxonomy" id="1915356"/>
    <lineage>
        <taxon>Eukaryota</taxon>
        <taxon>Metamonada</taxon>
        <taxon>Parabasalia</taxon>
        <taxon>Tritrichomonadida</taxon>
        <taxon>Tritrichomonadidae</taxon>
        <taxon>Tritrichomonas</taxon>
    </lineage>
</organism>